<dbReference type="Pfam" id="PF00244">
    <property type="entry name" value="14-3-3"/>
    <property type="match status" value="1"/>
</dbReference>
<accession>A0A9P8BP89</accession>
<evidence type="ECO:0000313" key="3">
    <source>
        <dbReference type="EMBL" id="KAG9063594.1"/>
    </source>
</evidence>
<feature type="domain" description="14-3-3" evidence="2">
    <location>
        <begin position="155"/>
        <end position="300"/>
    </location>
</feature>
<reference evidence="3" key="1">
    <citation type="submission" date="2021-06" db="EMBL/GenBank/DDBJ databases">
        <title>Genome Sequence of Mortierella hyaline Strain SCG-10, a Cold-Adapted, Nitrate-Reducing Fungus Isolated from Soil in Minnesota, USA.</title>
        <authorList>
            <person name="Aldossari N."/>
        </authorList>
    </citation>
    <scope>NUCLEOTIDE SEQUENCE</scope>
    <source>
        <strain evidence="3">SCG-10</strain>
    </source>
</reference>
<dbReference type="Gene3D" id="1.20.190.20">
    <property type="entry name" value="14-3-3 domain"/>
    <property type="match status" value="1"/>
</dbReference>
<dbReference type="AlphaFoldDB" id="A0A9P8BP89"/>
<evidence type="ECO:0000256" key="1">
    <source>
        <dbReference type="ARBA" id="ARBA00006141"/>
    </source>
</evidence>
<evidence type="ECO:0000259" key="2">
    <source>
        <dbReference type="Pfam" id="PF00244"/>
    </source>
</evidence>
<keyword evidence="4" id="KW-1185">Reference proteome</keyword>
<sequence>MTYINTSAPTKHIIKHTYARKKKANKNTNAQTKEINKNTSTHTNEANMNTNIQTKDTNEGTDLYKTMVDDLTEAVPLNDKDPERALGTTDPYTMTTEHAKLYKKLIRDVTETVPTNDNVIETAQCRMLTAAYHDDLSARHMAYRSWYGKKTIKKSDDVVIAQLSTDIMDRLETIIRNATDPISIIFYNTMKGEYYHHMAEYLTDHDERKKAMYQDQALFNFMTAKESATSSGMSVNDPIYLELHISLAKLYHLMRLYRSARLTNSLAYSAACKCKDQLDEEGCKLSAAIIERMRIMNNRWIDYMITDLQY</sequence>
<proteinExistence type="inferred from homology"/>
<name>A0A9P8BP89_9FUNG</name>
<dbReference type="SUPFAM" id="SSF48445">
    <property type="entry name" value="14-3-3 protein"/>
    <property type="match status" value="1"/>
</dbReference>
<comment type="caution">
    <text evidence="3">The sequence shown here is derived from an EMBL/GenBank/DDBJ whole genome shotgun (WGS) entry which is preliminary data.</text>
</comment>
<dbReference type="OrthoDB" id="2416341at2759"/>
<evidence type="ECO:0000313" key="4">
    <source>
        <dbReference type="Proteomes" id="UP000707451"/>
    </source>
</evidence>
<organism evidence="3 4">
    <name type="scientific">Linnemannia hyalina</name>
    <dbReference type="NCBI Taxonomy" id="64524"/>
    <lineage>
        <taxon>Eukaryota</taxon>
        <taxon>Fungi</taxon>
        <taxon>Fungi incertae sedis</taxon>
        <taxon>Mucoromycota</taxon>
        <taxon>Mortierellomycotina</taxon>
        <taxon>Mortierellomycetes</taxon>
        <taxon>Mortierellales</taxon>
        <taxon>Mortierellaceae</taxon>
        <taxon>Linnemannia</taxon>
    </lineage>
</organism>
<dbReference type="Proteomes" id="UP000707451">
    <property type="component" value="Unassembled WGS sequence"/>
</dbReference>
<comment type="similarity">
    <text evidence="1">Belongs to the 14-3-3 family.</text>
</comment>
<gene>
    <name evidence="3" type="ORF">KI688_004479</name>
</gene>
<protein>
    <recommendedName>
        <fullName evidence="2">14-3-3 domain-containing protein</fullName>
    </recommendedName>
</protein>
<dbReference type="InterPro" id="IPR036815">
    <property type="entry name" value="14-3-3_dom_sf"/>
</dbReference>
<dbReference type="EMBL" id="JAHRHY010000016">
    <property type="protein sequence ID" value="KAG9063594.1"/>
    <property type="molecule type" value="Genomic_DNA"/>
</dbReference>
<dbReference type="InterPro" id="IPR023410">
    <property type="entry name" value="14-3-3_domain"/>
</dbReference>